<sequence>MRRRHPGLNRQVLVSLFSGNAVSGVLVSTPGRFLVLKRCQIHDEGASAPSPADGEIVIDAVNVDYVQIVGD</sequence>
<keyword evidence="1" id="KW-0687">Ribonucleoprotein</keyword>
<gene>
    <name evidence="1" type="ORF">FHU31_005071</name>
</gene>
<evidence type="ECO:0000313" key="2">
    <source>
        <dbReference type="Proteomes" id="UP000547444"/>
    </source>
</evidence>
<organism evidence="1 2">
    <name type="scientific">Mycolicibacterium fluoranthenivorans</name>
    <dbReference type="NCBI Taxonomy" id="258505"/>
    <lineage>
        <taxon>Bacteria</taxon>
        <taxon>Bacillati</taxon>
        <taxon>Actinomycetota</taxon>
        <taxon>Actinomycetes</taxon>
        <taxon>Mycobacteriales</taxon>
        <taxon>Mycobacteriaceae</taxon>
        <taxon>Mycolicibacterium</taxon>
    </lineage>
</organism>
<dbReference type="RefSeq" id="WP_167163417.1">
    <property type="nucleotide sequence ID" value="NZ_JAANOW010000003.1"/>
</dbReference>
<dbReference type="GO" id="GO:1990904">
    <property type="term" value="C:ribonucleoprotein complex"/>
    <property type="evidence" value="ECO:0007669"/>
    <property type="project" value="UniProtKB-KW"/>
</dbReference>
<evidence type="ECO:0000313" key="1">
    <source>
        <dbReference type="EMBL" id="NIH98065.1"/>
    </source>
</evidence>
<name>A0A7X5ZFC9_9MYCO</name>
<proteinExistence type="predicted"/>
<dbReference type="EMBL" id="JAANOW010000003">
    <property type="protein sequence ID" value="NIH98065.1"/>
    <property type="molecule type" value="Genomic_DNA"/>
</dbReference>
<dbReference type="Proteomes" id="UP000547444">
    <property type="component" value="Unassembled WGS sequence"/>
</dbReference>
<comment type="caution">
    <text evidence="1">The sequence shown here is derived from an EMBL/GenBank/DDBJ whole genome shotgun (WGS) entry which is preliminary data.</text>
</comment>
<keyword evidence="2" id="KW-1185">Reference proteome</keyword>
<protein>
    <submittedName>
        <fullName evidence="1">Small nuclear ribonucleoprotein (SnRNP)-like protein</fullName>
    </submittedName>
</protein>
<reference evidence="1 2" key="1">
    <citation type="submission" date="2020-03" db="EMBL/GenBank/DDBJ databases">
        <title>Sequencing the genomes of 1000 actinobacteria strains.</title>
        <authorList>
            <person name="Klenk H.-P."/>
        </authorList>
    </citation>
    <scope>NUCLEOTIDE SEQUENCE [LARGE SCALE GENOMIC DNA]</scope>
    <source>
        <strain evidence="1 2">DSM 44556</strain>
    </source>
</reference>
<dbReference type="AlphaFoldDB" id="A0A7X5ZFC9"/>
<accession>A0A7X5ZFC9</accession>